<dbReference type="Proteomes" id="UP000294155">
    <property type="component" value="Unassembled WGS sequence"/>
</dbReference>
<dbReference type="AlphaFoldDB" id="A0A4V1ZB97"/>
<protein>
    <recommendedName>
        <fullName evidence="5">Adhesin domain-containing protein</fullName>
    </recommendedName>
</protein>
<reference evidence="3 4" key="1">
    <citation type="submission" date="2019-02" db="EMBL/GenBank/DDBJ databases">
        <title>Bacterial novel species isolated from soil.</title>
        <authorList>
            <person name="Jung H.-Y."/>
        </authorList>
    </citation>
    <scope>NUCLEOTIDE SEQUENCE [LARGE SCALE GENOMIC DNA]</scope>
    <source>
        <strain evidence="3 4">1-3-3-3</strain>
    </source>
</reference>
<keyword evidence="4" id="KW-1185">Reference proteome</keyword>
<dbReference type="EMBL" id="SEWE01000002">
    <property type="protein sequence ID" value="RYU84323.1"/>
    <property type="molecule type" value="Genomic_DNA"/>
</dbReference>
<evidence type="ECO:0008006" key="5">
    <source>
        <dbReference type="Google" id="ProtNLM"/>
    </source>
</evidence>
<proteinExistence type="predicted"/>
<evidence type="ECO:0000313" key="4">
    <source>
        <dbReference type="Proteomes" id="UP000294155"/>
    </source>
</evidence>
<comment type="caution">
    <text evidence="3">The sequence shown here is derived from an EMBL/GenBank/DDBJ whole genome shotgun (WGS) entry which is preliminary data.</text>
</comment>
<keyword evidence="2" id="KW-0732">Signal</keyword>
<feature type="signal peptide" evidence="2">
    <location>
        <begin position="1"/>
        <end position="26"/>
    </location>
</feature>
<sequence length="415" mass="45726">MNPRQILRTCALGTLFLLGLTTVSPARERPTATPVPLTAFALYRDLPAAEAEPLQNGGKPQEPQQNAQTAQGPQDEAQPGLLVERSRKLSRTYPAAGRSYAVDTRYGRVQINTWTRNEIRTDVEVLSRADSEDKAQQLLDMIRVQSTDHDAETGGIAFRTQFGAMPKACGSHAKLYEVNYTVWLPKNTVLRVYNAFGEISIASDLTGSTELAVEYGTLRTGRLEGPQNLLRVGNGQAAISYARRASIDASYSKLRLDEGQLVTLRNNYSDIDMGTVQDLTVHSKYGDVALGTVRSLRGTSGYSRFSIDRIDERLDMAVQYCPSFEVRTTGRNFRAINVDGGFSTILLNFPDGAGFNFDVNTQHGKLLVDKRLVKVDAEENSSSSSDMQGRFGVVPVRNAGNVSVKVRYGDVRFNR</sequence>
<evidence type="ECO:0000256" key="1">
    <source>
        <dbReference type="SAM" id="MobiDB-lite"/>
    </source>
</evidence>
<feature type="chain" id="PRO_5020655310" description="Adhesin domain-containing protein" evidence="2">
    <location>
        <begin position="27"/>
        <end position="415"/>
    </location>
</feature>
<evidence type="ECO:0000256" key="2">
    <source>
        <dbReference type="SAM" id="SignalP"/>
    </source>
</evidence>
<evidence type="ECO:0000313" key="3">
    <source>
        <dbReference type="EMBL" id="RYU84323.1"/>
    </source>
</evidence>
<dbReference type="RefSeq" id="WP_129919290.1">
    <property type="nucleotide sequence ID" value="NZ_SEWE01000002.1"/>
</dbReference>
<gene>
    <name evidence="3" type="ORF">EWM57_01115</name>
</gene>
<organism evidence="3 4">
    <name type="scientific">Hymenobacter persicinus</name>
    <dbReference type="NCBI Taxonomy" id="2025506"/>
    <lineage>
        <taxon>Bacteria</taxon>
        <taxon>Pseudomonadati</taxon>
        <taxon>Bacteroidota</taxon>
        <taxon>Cytophagia</taxon>
        <taxon>Cytophagales</taxon>
        <taxon>Hymenobacteraceae</taxon>
        <taxon>Hymenobacter</taxon>
    </lineage>
</organism>
<name>A0A4V1ZB97_9BACT</name>
<dbReference type="OrthoDB" id="1117657at2"/>
<accession>A0A4V1ZB97</accession>
<feature type="region of interest" description="Disordered" evidence="1">
    <location>
        <begin position="52"/>
        <end position="88"/>
    </location>
</feature>
<feature type="compositionally biased region" description="Polar residues" evidence="1">
    <location>
        <begin position="62"/>
        <end position="72"/>
    </location>
</feature>